<evidence type="ECO:0000256" key="4">
    <source>
        <dbReference type="SAM" id="SignalP"/>
    </source>
</evidence>
<sequence>MTVKTAIQTRLFALAGTALMLAAAGPASAQTAERLAEADANGDGNISWQEMLDMRAATFDRLDRNGDGFIDSADRPRIKAAQAKFDEAFASLEDADVNGDGRISKSEMLDAPAPMFEKGDIDGDKVLTAEELSALREQASEQR</sequence>
<feature type="signal peptide" evidence="4">
    <location>
        <begin position="1"/>
        <end position="29"/>
    </location>
</feature>
<dbReference type="InterPro" id="IPR011992">
    <property type="entry name" value="EF-hand-dom_pair"/>
</dbReference>
<keyword evidence="2" id="KW-0677">Repeat</keyword>
<dbReference type="Proteomes" id="UP000613582">
    <property type="component" value="Unassembled WGS sequence"/>
</dbReference>
<accession>A0A8J2V3D0</accession>
<dbReference type="InterPro" id="IPR002048">
    <property type="entry name" value="EF_hand_dom"/>
</dbReference>
<comment type="caution">
    <text evidence="6">The sequence shown here is derived from an EMBL/GenBank/DDBJ whole genome shotgun (WGS) entry which is preliminary data.</text>
</comment>
<dbReference type="GO" id="GO:0004553">
    <property type="term" value="F:hydrolase activity, hydrolyzing O-glycosyl compounds"/>
    <property type="evidence" value="ECO:0007669"/>
    <property type="project" value="InterPro"/>
</dbReference>
<protein>
    <recommendedName>
        <fullName evidence="5">EF-hand domain-containing protein</fullName>
    </recommendedName>
</protein>
<keyword evidence="4" id="KW-0732">Signal</keyword>
<evidence type="ECO:0000256" key="2">
    <source>
        <dbReference type="ARBA" id="ARBA00022737"/>
    </source>
</evidence>
<dbReference type="EMBL" id="BMGH01000001">
    <property type="protein sequence ID" value="GGD11353.1"/>
    <property type="molecule type" value="Genomic_DNA"/>
</dbReference>
<dbReference type="SUPFAM" id="SSF47473">
    <property type="entry name" value="EF-hand"/>
    <property type="match status" value="1"/>
</dbReference>
<evidence type="ECO:0000256" key="1">
    <source>
        <dbReference type="ARBA" id="ARBA00022723"/>
    </source>
</evidence>
<dbReference type="GO" id="GO:0000272">
    <property type="term" value="P:polysaccharide catabolic process"/>
    <property type="evidence" value="ECO:0007669"/>
    <property type="project" value="InterPro"/>
</dbReference>
<dbReference type="PROSITE" id="PS00018">
    <property type="entry name" value="EF_HAND_1"/>
    <property type="match status" value="3"/>
</dbReference>
<dbReference type="PANTHER" id="PTHR10827">
    <property type="entry name" value="RETICULOCALBIN"/>
    <property type="match status" value="1"/>
</dbReference>
<evidence type="ECO:0000313" key="7">
    <source>
        <dbReference type="Proteomes" id="UP000613582"/>
    </source>
</evidence>
<evidence type="ECO:0000313" key="6">
    <source>
        <dbReference type="EMBL" id="GGD11353.1"/>
    </source>
</evidence>
<organism evidence="6 7">
    <name type="scientific">Aquisalinus flavus</name>
    <dbReference type="NCBI Taxonomy" id="1526572"/>
    <lineage>
        <taxon>Bacteria</taxon>
        <taxon>Pseudomonadati</taxon>
        <taxon>Pseudomonadota</taxon>
        <taxon>Alphaproteobacteria</taxon>
        <taxon>Parvularculales</taxon>
        <taxon>Parvularculaceae</taxon>
        <taxon>Aquisalinus</taxon>
    </lineage>
</organism>
<dbReference type="InterPro" id="IPR018247">
    <property type="entry name" value="EF_Hand_1_Ca_BS"/>
</dbReference>
<feature type="domain" description="EF-hand" evidence="5">
    <location>
        <begin position="83"/>
        <end position="118"/>
    </location>
</feature>
<dbReference type="InterPro" id="IPR002105">
    <property type="entry name" value="Dockerin_1_rpt"/>
</dbReference>
<keyword evidence="7" id="KW-1185">Reference proteome</keyword>
<evidence type="ECO:0000256" key="3">
    <source>
        <dbReference type="SAM" id="MobiDB-lite"/>
    </source>
</evidence>
<feature type="chain" id="PRO_5035214487" description="EF-hand domain-containing protein" evidence="4">
    <location>
        <begin position="30"/>
        <end position="143"/>
    </location>
</feature>
<dbReference type="PROSITE" id="PS50222">
    <property type="entry name" value="EF_HAND_2"/>
    <property type="match status" value="2"/>
</dbReference>
<dbReference type="PANTHER" id="PTHR10827:SF98">
    <property type="entry name" value="45 KDA CALCIUM-BINDING PROTEIN"/>
    <property type="match status" value="1"/>
</dbReference>
<reference evidence="6" key="1">
    <citation type="journal article" date="2014" name="Int. J. Syst. Evol. Microbiol.">
        <title>Complete genome sequence of Corynebacterium casei LMG S-19264T (=DSM 44701T), isolated from a smear-ripened cheese.</title>
        <authorList>
            <consortium name="US DOE Joint Genome Institute (JGI-PGF)"/>
            <person name="Walter F."/>
            <person name="Albersmeier A."/>
            <person name="Kalinowski J."/>
            <person name="Ruckert C."/>
        </authorList>
    </citation>
    <scope>NUCLEOTIDE SEQUENCE</scope>
    <source>
        <strain evidence="6">CGMCC 1.12921</strain>
    </source>
</reference>
<dbReference type="GO" id="GO:0005509">
    <property type="term" value="F:calcium ion binding"/>
    <property type="evidence" value="ECO:0007669"/>
    <property type="project" value="InterPro"/>
</dbReference>
<dbReference type="AlphaFoldDB" id="A0A8J2V3D0"/>
<evidence type="ECO:0000259" key="5">
    <source>
        <dbReference type="PROSITE" id="PS50222"/>
    </source>
</evidence>
<reference evidence="6" key="2">
    <citation type="submission" date="2020-09" db="EMBL/GenBank/DDBJ databases">
        <authorList>
            <person name="Sun Q."/>
            <person name="Zhou Y."/>
        </authorList>
    </citation>
    <scope>NUCLEOTIDE SEQUENCE</scope>
    <source>
        <strain evidence="6">CGMCC 1.12921</strain>
    </source>
</reference>
<proteinExistence type="predicted"/>
<gene>
    <name evidence="6" type="ORF">GCM10011342_20190</name>
</gene>
<feature type="domain" description="EF-hand" evidence="5">
    <location>
        <begin position="26"/>
        <end position="61"/>
    </location>
</feature>
<name>A0A8J2V3D0_9PROT</name>
<dbReference type="Pfam" id="PF00404">
    <property type="entry name" value="Dockerin_1"/>
    <property type="match status" value="1"/>
</dbReference>
<dbReference type="SMART" id="SM00054">
    <property type="entry name" value="EFh"/>
    <property type="match status" value="2"/>
</dbReference>
<feature type="region of interest" description="Disordered" evidence="3">
    <location>
        <begin position="100"/>
        <end position="122"/>
    </location>
</feature>
<dbReference type="Pfam" id="PF13202">
    <property type="entry name" value="EF-hand_5"/>
    <property type="match status" value="1"/>
</dbReference>
<keyword evidence="1" id="KW-0479">Metal-binding</keyword>
<dbReference type="Gene3D" id="1.10.238.10">
    <property type="entry name" value="EF-hand"/>
    <property type="match status" value="2"/>
</dbReference>